<evidence type="ECO:0000313" key="2">
    <source>
        <dbReference type="Proteomes" id="UP000789525"/>
    </source>
</evidence>
<evidence type="ECO:0000313" key="1">
    <source>
        <dbReference type="EMBL" id="CAG8690728.1"/>
    </source>
</evidence>
<gene>
    <name evidence="1" type="ORF">ACOLOM_LOCUS9818</name>
</gene>
<dbReference type="Proteomes" id="UP000789525">
    <property type="component" value="Unassembled WGS sequence"/>
</dbReference>
<comment type="caution">
    <text evidence="1">The sequence shown here is derived from an EMBL/GenBank/DDBJ whole genome shotgun (WGS) entry which is preliminary data.</text>
</comment>
<sequence>MSGISKRNFKVFRELCGDTALKNARIVTNMWGTVEQGLGERREHQLTTNANLFGSAIDAGASVIRHDKTSDSAKNILQSILANHPLPLRIQVDMVDQRLELGDTNAGKILYEDHAKVIEDHKKEVEKIRQEMETANETTRKELNAELHDRNARIKAASDNMNALRYNWEAERVGLQQKIHQLERDDRDILSTIRKLADFISIVIRGLAR</sequence>
<organism evidence="1 2">
    <name type="scientific">Acaulospora colombiana</name>
    <dbReference type="NCBI Taxonomy" id="27376"/>
    <lineage>
        <taxon>Eukaryota</taxon>
        <taxon>Fungi</taxon>
        <taxon>Fungi incertae sedis</taxon>
        <taxon>Mucoromycota</taxon>
        <taxon>Glomeromycotina</taxon>
        <taxon>Glomeromycetes</taxon>
        <taxon>Diversisporales</taxon>
        <taxon>Acaulosporaceae</taxon>
        <taxon>Acaulospora</taxon>
    </lineage>
</organism>
<keyword evidence="2" id="KW-1185">Reference proteome</keyword>
<accession>A0ACA9P674</accession>
<name>A0ACA9P674_9GLOM</name>
<protein>
    <submittedName>
        <fullName evidence="1">16253_t:CDS:1</fullName>
    </submittedName>
</protein>
<reference evidence="1" key="1">
    <citation type="submission" date="2021-06" db="EMBL/GenBank/DDBJ databases">
        <authorList>
            <person name="Kallberg Y."/>
            <person name="Tangrot J."/>
            <person name="Rosling A."/>
        </authorList>
    </citation>
    <scope>NUCLEOTIDE SEQUENCE</scope>
    <source>
        <strain evidence="1">CL356</strain>
    </source>
</reference>
<dbReference type="EMBL" id="CAJVPT010029418">
    <property type="protein sequence ID" value="CAG8690728.1"/>
    <property type="molecule type" value="Genomic_DNA"/>
</dbReference>
<proteinExistence type="predicted"/>